<evidence type="ECO:0000256" key="2">
    <source>
        <dbReference type="ARBA" id="ARBA00012438"/>
    </source>
</evidence>
<dbReference type="GO" id="GO:0016036">
    <property type="term" value="P:cellular response to phosphate starvation"/>
    <property type="evidence" value="ECO:0007669"/>
    <property type="project" value="TreeGrafter"/>
</dbReference>
<reference evidence="9" key="1">
    <citation type="submission" date="2020-03" db="EMBL/GenBank/DDBJ databases">
        <title>Phycicoccus flavus sp. nov., a novel endophytic actinobacterium isolated from branch of Kandelia candel.</title>
        <authorList>
            <person name="Tuo L."/>
        </authorList>
    </citation>
    <scope>NUCLEOTIDE SEQUENCE</scope>
    <source>
        <strain evidence="9">CMS6Z-2</strain>
    </source>
</reference>
<dbReference type="PANTHER" id="PTHR45453">
    <property type="entry name" value="PHOSPHATE REGULON SENSOR PROTEIN PHOR"/>
    <property type="match status" value="1"/>
</dbReference>
<dbReference type="Gene3D" id="3.30.565.10">
    <property type="entry name" value="Histidine kinase-like ATPase, C-terminal domain"/>
    <property type="match status" value="1"/>
</dbReference>
<evidence type="ECO:0000256" key="6">
    <source>
        <dbReference type="ARBA" id="ARBA00023012"/>
    </source>
</evidence>
<evidence type="ECO:0000313" key="9">
    <source>
        <dbReference type="EMBL" id="NHA69915.1"/>
    </source>
</evidence>
<sequence length="291" mass="32359">MRVKMADLQNAVDRARGLGPGVVADWKRSRDELLARLQDDPDMFAALAERLRQDFAETLTQSHDFLQLVKLVRGYSESLLLEKHPGISPEDAAERSPAEGAIFFATELMLVKMDALIFLNEVNRAFGSESRVRIHPYLLKYLRIYAWQADQKNLTIQLVGECFASAWYNANAIGAVFQGLLDNLVKYAPAGSKAVVRFEDYEDEVVLRFVSLGPKIERSEVEKIFLPGFRAVAARATASDGLGVGLATSKSISDALGLGLRVEQDDAPDEKYAARYETTFSVRLRKLDAPS</sequence>
<dbReference type="Pfam" id="PF02518">
    <property type="entry name" value="HATPase_c"/>
    <property type="match status" value="1"/>
</dbReference>
<name>A0A8T6RAR1_9MICO</name>
<proteinExistence type="predicted"/>
<dbReference type="RefSeq" id="WP_164896158.1">
    <property type="nucleotide sequence ID" value="NZ_SAYU02000083.1"/>
</dbReference>
<keyword evidence="3" id="KW-0597">Phosphoprotein</keyword>
<feature type="domain" description="Histidine kinase/HSP90-like ATPase" evidence="8">
    <location>
        <begin position="168"/>
        <end position="288"/>
    </location>
</feature>
<dbReference type="GO" id="GO:0004721">
    <property type="term" value="F:phosphoprotein phosphatase activity"/>
    <property type="evidence" value="ECO:0007669"/>
    <property type="project" value="TreeGrafter"/>
</dbReference>
<dbReference type="SUPFAM" id="SSF55874">
    <property type="entry name" value="ATPase domain of HSP90 chaperone/DNA topoisomerase II/histidine kinase"/>
    <property type="match status" value="1"/>
</dbReference>
<evidence type="ECO:0000256" key="1">
    <source>
        <dbReference type="ARBA" id="ARBA00000085"/>
    </source>
</evidence>
<dbReference type="EMBL" id="SAYU02000083">
    <property type="protein sequence ID" value="NHA69915.1"/>
    <property type="molecule type" value="Genomic_DNA"/>
</dbReference>
<evidence type="ECO:0000256" key="4">
    <source>
        <dbReference type="ARBA" id="ARBA00022679"/>
    </source>
</evidence>
<evidence type="ECO:0000256" key="3">
    <source>
        <dbReference type="ARBA" id="ARBA00022553"/>
    </source>
</evidence>
<gene>
    <name evidence="9" type="ORF">EPD83_017900</name>
</gene>
<dbReference type="EC" id="2.7.13.3" evidence="2"/>
<evidence type="ECO:0000313" key="10">
    <source>
        <dbReference type="Proteomes" id="UP000287866"/>
    </source>
</evidence>
<organism evidence="9 10">
    <name type="scientific">Phycicoccus flavus</name>
    <dbReference type="NCBI Taxonomy" id="2502783"/>
    <lineage>
        <taxon>Bacteria</taxon>
        <taxon>Bacillati</taxon>
        <taxon>Actinomycetota</taxon>
        <taxon>Actinomycetes</taxon>
        <taxon>Micrococcales</taxon>
        <taxon>Intrasporangiaceae</taxon>
        <taxon>Phycicoccus</taxon>
    </lineage>
</organism>
<dbReference type="SMART" id="SM00387">
    <property type="entry name" value="HATPase_c"/>
    <property type="match status" value="1"/>
</dbReference>
<dbReference type="GO" id="GO:0005886">
    <property type="term" value="C:plasma membrane"/>
    <property type="evidence" value="ECO:0007669"/>
    <property type="project" value="TreeGrafter"/>
</dbReference>
<dbReference type="InterPro" id="IPR050351">
    <property type="entry name" value="BphY/WalK/GraS-like"/>
</dbReference>
<keyword evidence="5 9" id="KW-0418">Kinase</keyword>
<dbReference type="InterPro" id="IPR003594">
    <property type="entry name" value="HATPase_dom"/>
</dbReference>
<dbReference type="AlphaFoldDB" id="A0A8T6RAR1"/>
<evidence type="ECO:0000259" key="8">
    <source>
        <dbReference type="SMART" id="SM00387"/>
    </source>
</evidence>
<keyword evidence="4" id="KW-0808">Transferase</keyword>
<dbReference type="GO" id="GO:0000155">
    <property type="term" value="F:phosphorelay sensor kinase activity"/>
    <property type="evidence" value="ECO:0007669"/>
    <property type="project" value="TreeGrafter"/>
</dbReference>
<evidence type="ECO:0000256" key="7">
    <source>
        <dbReference type="ARBA" id="ARBA00039401"/>
    </source>
</evidence>
<evidence type="ECO:0000256" key="5">
    <source>
        <dbReference type="ARBA" id="ARBA00022777"/>
    </source>
</evidence>
<keyword evidence="10" id="KW-1185">Reference proteome</keyword>
<comment type="caution">
    <text evidence="9">The sequence shown here is derived from an EMBL/GenBank/DDBJ whole genome shotgun (WGS) entry which is preliminary data.</text>
</comment>
<dbReference type="Proteomes" id="UP000287866">
    <property type="component" value="Unassembled WGS sequence"/>
</dbReference>
<accession>A0A8T6RAR1</accession>
<protein>
    <recommendedName>
        <fullName evidence="7">Sensor-like histidine kinase SenX3</fullName>
        <ecNumber evidence="2">2.7.13.3</ecNumber>
    </recommendedName>
</protein>
<comment type="catalytic activity">
    <reaction evidence="1">
        <text>ATP + protein L-histidine = ADP + protein N-phospho-L-histidine.</text>
        <dbReference type="EC" id="2.7.13.3"/>
    </reaction>
</comment>
<dbReference type="PANTHER" id="PTHR45453:SF1">
    <property type="entry name" value="PHOSPHATE REGULON SENSOR PROTEIN PHOR"/>
    <property type="match status" value="1"/>
</dbReference>
<keyword evidence="6" id="KW-0902">Two-component regulatory system</keyword>
<dbReference type="InterPro" id="IPR036890">
    <property type="entry name" value="HATPase_C_sf"/>
</dbReference>